<proteinExistence type="predicted"/>
<evidence type="ECO:0000313" key="2">
    <source>
        <dbReference type="EMBL" id="KZX21622.1"/>
    </source>
</evidence>
<feature type="compositionally biased region" description="Polar residues" evidence="1">
    <location>
        <begin position="31"/>
        <end position="41"/>
    </location>
</feature>
<evidence type="ECO:0000313" key="3">
    <source>
        <dbReference type="EMBL" id="QHC56485.1"/>
    </source>
</evidence>
<dbReference type="AlphaFoldDB" id="A0A166I4P1"/>
<dbReference type="RefSeq" id="WP_068209672.1">
    <property type="nucleotide sequence ID" value="NZ_CP047186.1"/>
</dbReference>
<dbReference type="KEGG" id="rte:GSU10_13170"/>
<feature type="region of interest" description="Disordered" evidence="1">
    <location>
        <begin position="1"/>
        <end position="86"/>
    </location>
</feature>
<keyword evidence="4" id="KW-1185">Reference proteome</keyword>
<sequence length="86" mass="9288">MAHHEENHENHETNEAGHGRHLADASETEGEYTSTDGVSHTVSEEEGSYIDTSENDEDTSVKGSYVDTGAAGTEGEGEGEYTDRDE</sequence>
<dbReference type="OrthoDB" id="9929990at2"/>
<reference evidence="5" key="2">
    <citation type="submission" date="2019-12" db="EMBL/GenBank/DDBJ databases">
        <title>Complete and draft genome sequences of new strains and members of some known species of the genus Rathayibacter isolated from plants.</title>
        <authorList>
            <person name="Tarlachkov S.V."/>
            <person name="Starodumova I.P."/>
            <person name="Dorofeeva L.V."/>
            <person name="Prisyazhnaya N.V."/>
            <person name="Leyn S."/>
            <person name="Zlamal J."/>
            <person name="Elan M."/>
            <person name="Osterman A.L."/>
            <person name="Nadler S."/>
            <person name="Subbotin S.A."/>
            <person name="Evtushenko L.I."/>
        </authorList>
    </citation>
    <scope>NUCLEOTIDE SEQUENCE [LARGE SCALE GENOMIC DNA]</scope>
    <source>
        <strain evidence="5">VKM Ac-2761</strain>
    </source>
</reference>
<evidence type="ECO:0000313" key="4">
    <source>
        <dbReference type="Proteomes" id="UP000076717"/>
    </source>
</evidence>
<dbReference type="EMBL" id="CP047186">
    <property type="protein sequence ID" value="QHC56485.1"/>
    <property type="molecule type" value="Genomic_DNA"/>
</dbReference>
<reference evidence="2 4" key="1">
    <citation type="submission" date="2015-08" db="EMBL/GenBank/DDBJ databases">
        <title>Draft Genome Sequence of Rathayibacter sp. Strain VKM Ac-2596 Isolated from Leaf Gall Induced by Plant-Parasitic Nematodes.</title>
        <authorList>
            <person name="Vasilenko O.V."/>
            <person name="Starodumova I.P."/>
            <person name="Tarlachkov S.V."/>
            <person name="Dorofeeva L.V."/>
            <person name="Evtushenko L.I."/>
        </authorList>
    </citation>
    <scope>NUCLEOTIDE SEQUENCE [LARGE SCALE GENOMIC DNA]</scope>
    <source>
        <strain evidence="2 4">VKM Ac-2596</strain>
    </source>
</reference>
<evidence type="ECO:0000313" key="5">
    <source>
        <dbReference type="Proteomes" id="UP000465031"/>
    </source>
</evidence>
<reference evidence="3" key="3">
    <citation type="submission" date="2019-12" db="EMBL/GenBank/DDBJ databases">
        <title>Complete and Draft Genome Sequences of New Strains and Members of Some Known Species of the Genus Rathayibacter isolated from Plants.</title>
        <authorList>
            <person name="Tarlachkov S.V."/>
            <person name="Starodumova I.P."/>
            <person name="Dorofeeva L.V."/>
            <person name="Prisyazhnaya N.V."/>
            <person name="Leyn S.A."/>
            <person name="Zlamal J.E."/>
            <person name="Elane M.L."/>
            <person name="Osterman A.L."/>
            <person name="Nadler S.A."/>
            <person name="Subbotin S.A."/>
            <person name="Evtushenko L.I."/>
        </authorList>
    </citation>
    <scope>NUCLEOTIDE SEQUENCE</scope>
    <source>
        <strain evidence="3">VKM Ac-2761</strain>
    </source>
</reference>
<name>A0A166I4P1_9MICO</name>
<accession>A0A166I4P1</accession>
<evidence type="ECO:0000256" key="1">
    <source>
        <dbReference type="SAM" id="MobiDB-lite"/>
    </source>
</evidence>
<feature type="compositionally biased region" description="Acidic residues" evidence="1">
    <location>
        <begin position="44"/>
        <end position="58"/>
    </location>
</feature>
<feature type="compositionally biased region" description="Acidic residues" evidence="1">
    <location>
        <begin position="75"/>
        <end position="86"/>
    </location>
</feature>
<gene>
    <name evidence="2" type="ORF">ACH61_01224</name>
    <name evidence="3" type="ORF">GSU10_13170</name>
</gene>
<dbReference type="EMBL" id="LIIN01000031">
    <property type="protein sequence ID" value="KZX21622.1"/>
    <property type="molecule type" value="Genomic_DNA"/>
</dbReference>
<organism evidence="2 4">
    <name type="scientific">Rathayibacter tanaceti</name>
    <dbReference type="NCBI Taxonomy" id="1671680"/>
    <lineage>
        <taxon>Bacteria</taxon>
        <taxon>Bacillati</taxon>
        <taxon>Actinomycetota</taxon>
        <taxon>Actinomycetes</taxon>
        <taxon>Micrococcales</taxon>
        <taxon>Microbacteriaceae</taxon>
        <taxon>Rathayibacter</taxon>
    </lineage>
</organism>
<dbReference type="Proteomes" id="UP000465031">
    <property type="component" value="Chromosome"/>
</dbReference>
<dbReference type="Proteomes" id="UP000076717">
    <property type="component" value="Unassembled WGS sequence"/>
</dbReference>
<feature type="compositionally biased region" description="Basic and acidic residues" evidence="1">
    <location>
        <begin position="1"/>
        <end position="24"/>
    </location>
</feature>
<protein>
    <submittedName>
        <fullName evidence="2">Uncharacterized protein</fullName>
    </submittedName>
</protein>